<dbReference type="InterPro" id="IPR016166">
    <property type="entry name" value="FAD-bd_PCMH"/>
</dbReference>
<dbReference type="InterPro" id="IPR016167">
    <property type="entry name" value="FAD-bd_PCMH_sub1"/>
</dbReference>
<dbReference type="Gene3D" id="3.30.465.10">
    <property type="match status" value="1"/>
</dbReference>
<reference evidence="7" key="1">
    <citation type="submission" date="2022-11" db="EMBL/GenBank/DDBJ databases">
        <authorList>
            <person name="Petersen C."/>
        </authorList>
    </citation>
    <scope>NUCLEOTIDE SEQUENCE</scope>
    <source>
        <strain evidence="7">IBT 23319</strain>
    </source>
</reference>
<evidence type="ECO:0000313" key="8">
    <source>
        <dbReference type="Proteomes" id="UP001147733"/>
    </source>
</evidence>
<dbReference type="GeneID" id="81380388"/>
<name>A0A9W9PA74_PENCI</name>
<comment type="caution">
    <text evidence="7">The sequence shown here is derived from an EMBL/GenBank/DDBJ whole genome shotgun (WGS) entry which is preliminary data.</text>
</comment>
<dbReference type="AlphaFoldDB" id="A0A9W9PA74"/>
<dbReference type="Proteomes" id="UP001147733">
    <property type="component" value="Unassembled WGS sequence"/>
</dbReference>
<evidence type="ECO:0000313" key="7">
    <source>
        <dbReference type="EMBL" id="KAJ5240710.1"/>
    </source>
</evidence>
<dbReference type="Pfam" id="PF01565">
    <property type="entry name" value="FAD_binding_4"/>
    <property type="match status" value="1"/>
</dbReference>
<feature type="domain" description="FAD-binding PCMH-type" evidence="6">
    <location>
        <begin position="42"/>
        <end position="212"/>
    </location>
</feature>
<dbReference type="PANTHER" id="PTHR42973:SF39">
    <property type="entry name" value="FAD-BINDING PCMH-TYPE DOMAIN-CONTAINING PROTEIN"/>
    <property type="match status" value="1"/>
</dbReference>
<keyword evidence="3" id="KW-0285">Flavoprotein</keyword>
<dbReference type="Gene3D" id="3.30.43.10">
    <property type="entry name" value="Uridine Diphospho-n-acetylenolpyruvylglucosamine Reductase, domain 2"/>
    <property type="match status" value="1"/>
</dbReference>
<dbReference type="GO" id="GO:0016491">
    <property type="term" value="F:oxidoreductase activity"/>
    <property type="evidence" value="ECO:0007669"/>
    <property type="project" value="UniProtKB-KW"/>
</dbReference>
<evidence type="ECO:0000256" key="5">
    <source>
        <dbReference type="ARBA" id="ARBA00023002"/>
    </source>
</evidence>
<keyword evidence="5" id="KW-0560">Oxidoreductase</keyword>
<comment type="similarity">
    <text evidence="2">Belongs to the oxygen-dependent FAD-linked oxidoreductase family.</text>
</comment>
<dbReference type="InterPro" id="IPR006094">
    <property type="entry name" value="Oxid_FAD_bind_N"/>
</dbReference>
<dbReference type="InterPro" id="IPR012951">
    <property type="entry name" value="BBE"/>
</dbReference>
<organism evidence="7 8">
    <name type="scientific">Penicillium citrinum</name>
    <dbReference type="NCBI Taxonomy" id="5077"/>
    <lineage>
        <taxon>Eukaryota</taxon>
        <taxon>Fungi</taxon>
        <taxon>Dikarya</taxon>
        <taxon>Ascomycota</taxon>
        <taxon>Pezizomycotina</taxon>
        <taxon>Eurotiomycetes</taxon>
        <taxon>Eurotiomycetidae</taxon>
        <taxon>Eurotiales</taxon>
        <taxon>Aspergillaceae</taxon>
        <taxon>Penicillium</taxon>
    </lineage>
</organism>
<dbReference type="GO" id="GO:0071949">
    <property type="term" value="F:FAD binding"/>
    <property type="evidence" value="ECO:0007669"/>
    <property type="project" value="InterPro"/>
</dbReference>
<proteinExistence type="inferred from homology"/>
<evidence type="ECO:0000256" key="4">
    <source>
        <dbReference type="ARBA" id="ARBA00022827"/>
    </source>
</evidence>
<keyword evidence="4" id="KW-0274">FAD</keyword>
<sequence>MPFLPFSHIIKLRKELRGTGAEVSTWGCDNYNDRIKQWSEICDVDIGAVVRISSVEEVAVVVRFSADRRVPLAVKGGGYSTGGYSSAKGGIVLDMSNLRRVHVEPASRMVIAEGGALWDDIDVAAAQYDLAVVGSTLGHIGAAGATLGGGYGWLSGQYGLAIDNLLWARIVLADGSMVITSADQSPDLFWAIRGAGQSFGVVVELAFRAHSQNHPVYAGTLLFSVDKLPEVVDFANQFERLTDGRQGFWFGFNLQPSSIHCSIMVVVFHNGDRMTAENFFFPLLASQPILNNTRMLPYDSLNSMLSVEDTLIRRSNFTGVDTTYHHEWAFGPRKRLSGSNVALPLDTDFIQSLYHQFDSFLMAFPEARDSSLFFEFLPNRQIRKFSNDATAFASRGPYYNVSSLFRWQTTNSDERFMEQGYMQIMRIDGMANWIIANDAPVRAVFGENVSRLREIKKKYDPYNMFGKWHNFDMLVQER</sequence>
<evidence type="ECO:0000256" key="3">
    <source>
        <dbReference type="ARBA" id="ARBA00022630"/>
    </source>
</evidence>
<dbReference type="InterPro" id="IPR016169">
    <property type="entry name" value="FAD-bd_PCMH_sub2"/>
</dbReference>
<evidence type="ECO:0000256" key="2">
    <source>
        <dbReference type="ARBA" id="ARBA00005466"/>
    </source>
</evidence>
<keyword evidence="8" id="KW-1185">Reference proteome</keyword>
<dbReference type="InterPro" id="IPR050416">
    <property type="entry name" value="FAD-linked_Oxidoreductase"/>
</dbReference>
<reference evidence="7" key="2">
    <citation type="journal article" date="2023" name="IMA Fungus">
        <title>Comparative genomic study of the Penicillium genus elucidates a diverse pangenome and 15 lateral gene transfer events.</title>
        <authorList>
            <person name="Petersen C."/>
            <person name="Sorensen T."/>
            <person name="Nielsen M.R."/>
            <person name="Sondergaard T.E."/>
            <person name="Sorensen J.L."/>
            <person name="Fitzpatrick D.A."/>
            <person name="Frisvad J.C."/>
            <person name="Nielsen K.L."/>
        </authorList>
    </citation>
    <scope>NUCLEOTIDE SEQUENCE</scope>
    <source>
        <strain evidence="7">IBT 23319</strain>
    </source>
</reference>
<gene>
    <name evidence="7" type="ORF">N7469_002301</name>
</gene>
<protein>
    <recommendedName>
        <fullName evidence="6">FAD-binding PCMH-type domain-containing protein</fullName>
    </recommendedName>
</protein>
<evidence type="ECO:0000256" key="1">
    <source>
        <dbReference type="ARBA" id="ARBA00001974"/>
    </source>
</evidence>
<dbReference type="RefSeq" id="XP_056503715.1">
    <property type="nucleotide sequence ID" value="XM_056641221.1"/>
</dbReference>
<accession>A0A9W9PA74</accession>
<dbReference type="Pfam" id="PF08031">
    <property type="entry name" value="BBE"/>
    <property type="match status" value="1"/>
</dbReference>
<dbReference type="PANTHER" id="PTHR42973">
    <property type="entry name" value="BINDING OXIDOREDUCTASE, PUTATIVE (AFU_ORTHOLOGUE AFUA_1G17690)-RELATED"/>
    <property type="match status" value="1"/>
</dbReference>
<dbReference type="OrthoDB" id="415825at2759"/>
<evidence type="ECO:0000259" key="6">
    <source>
        <dbReference type="PROSITE" id="PS51387"/>
    </source>
</evidence>
<dbReference type="InterPro" id="IPR036318">
    <property type="entry name" value="FAD-bd_PCMH-like_sf"/>
</dbReference>
<dbReference type="EMBL" id="JAPQKT010000002">
    <property type="protein sequence ID" value="KAJ5240710.1"/>
    <property type="molecule type" value="Genomic_DNA"/>
</dbReference>
<dbReference type="SUPFAM" id="SSF56176">
    <property type="entry name" value="FAD-binding/transporter-associated domain-like"/>
    <property type="match status" value="1"/>
</dbReference>
<comment type="cofactor">
    <cofactor evidence="1">
        <name>FAD</name>
        <dbReference type="ChEBI" id="CHEBI:57692"/>
    </cofactor>
</comment>
<dbReference type="Gene3D" id="3.40.462.20">
    <property type="match status" value="1"/>
</dbReference>
<dbReference type="PROSITE" id="PS51387">
    <property type="entry name" value="FAD_PCMH"/>
    <property type="match status" value="1"/>
</dbReference>